<accession>A0ABS9RIJ7</accession>
<dbReference type="Pfam" id="PF14137">
    <property type="entry name" value="DUF4304"/>
    <property type="match status" value="1"/>
</dbReference>
<protein>
    <submittedName>
        <fullName evidence="1">DUF4304 domain-containing protein</fullName>
    </submittedName>
</protein>
<evidence type="ECO:0000313" key="2">
    <source>
        <dbReference type="Proteomes" id="UP001156141"/>
    </source>
</evidence>
<reference evidence="1" key="1">
    <citation type="submission" date="2022-02" db="EMBL/GenBank/DDBJ databases">
        <title>Aestuariibaculum sp., a marine bacterium isolated from sediment in Guangxi.</title>
        <authorList>
            <person name="Ying J."/>
        </authorList>
    </citation>
    <scope>NUCLEOTIDE SEQUENCE</scope>
    <source>
        <strain evidence="1">L182</strain>
    </source>
</reference>
<comment type="caution">
    <text evidence="1">The sequence shown here is derived from an EMBL/GenBank/DDBJ whole genome shotgun (WGS) entry which is preliminary data.</text>
</comment>
<dbReference type="Proteomes" id="UP001156141">
    <property type="component" value="Unassembled WGS sequence"/>
</dbReference>
<proteinExistence type="predicted"/>
<dbReference type="InterPro" id="IPR025412">
    <property type="entry name" value="DUF4304"/>
</dbReference>
<name>A0ABS9RIJ7_9FLAO</name>
<keyword evidence="2" id="KW-1185">Reference proteome</keyword>
<gene>
    <name evidence="1" type="ORF">MKW35_08770</name>
</gene>
<organism evidence="1 2">
    <name type="scientific">Aestuariibaculum lutulentum</name>
    <dbReference type="NCBI Taxonomy" id="2920935"/>
    <lineage>
        <taxon>Bacteria</taxon>
        <taxon>Pseudomonadati</taxon>
        <taxon>Bacteroidota</taxon>
        <taxon>Flavobacteriia</taxon>
        <taxon>Flavobacteriales</taxon>
        <taxon>Flavobacteriaceae</taxon>
    </lineage>
</organism>
<evidence type="ECO:0000313" key="1">
    <source>
        <dbReference type="EMBL" id="MCH4552712.1"/>
    </source>
</evidence>
<sequence>MDKAIKEIIIPFLRNKGFKGSFPHFRRENNDKLNLLNFQFSLYSSSFVVNIANCSVNGMTTSDGELIKPAKCQVPYLKNRLRVGSIKNRRDYWYDFDKQLIFGDIFKKRAKEFINNWEEAEQWWRNNDIELLN</sequence>
<dbReference type="EMBL" id="JAKVQD010000002">
    <property type="protein sequence ID" value="MCH4552712.1"/>
    <property type="molecule type" value="Genomic_DNA"/>
</dbReference>